<feature type="region of interest" description="Disordered" evidence="1">
    <location>
        <begin position="203"/>
        <end position="288"/>
    </location>
</feature>
<feature type="compositionally biased region" description="Basic and acidic residues" evidence="1">
    <location>
        <begin position="7"/>
        <end position="18"/>
    </location>
</feature>
<feature type="compositionally biased region" description="Polar residues" evidence="1">
    <location>
        <begin position="736"/>
        <end position="762"/>
    </location>
</feature>
<feature type="compositionally biased region" description="Basic and acidic residues" evidence="1">
    <location>
        <begin position="604"/>
        <end position="613"/>
    </location>
</feature>
<feature type="compositionally biased region" description="Basic and acidic residues" evidence="1">
    <location>
        <begin position="554"/>
        <end position="574"/>
    </location>
</feature>
<feature type="compositionally biased region" description="Basic and acidic residues" evidence="1">
    <location>
        <begin position="328"/>
        <end position="337"/>
    </location>
</feature>
<dbReference type="InterPro" id="IPR036568">
    <property type="entry name" value="GGCT-like_sf"/>
</dbReference>
<feature type="compositionally biased region" description="Basic and acidic residues" evidence="1">
    <location>
        <begin position="678"/>
        <end position="699"/>
    </location>
</feature>
<feature type="compositionally biased region" description="Polar residues" evidence="1">
    <location>
        <begin position="271"/>
        <end position="281"/>
    </location>
</feature>
<dbReference type="SUPFAM" id="SSF110857">
    <property type="entry name" value="Gamma-glutamyl cyclotransferase-like"/>
    <property type="match status" value="1"/>
</dbReference>
<gene>
    <name evidence="2" type="ORF">MAR_033037</name>
</gene>
<feature type="region of interest" description="Disordered" evidence="1">
    <location>
        <begin position="1"/>
        <end position="23"/>
    </location>
</feature>
<dbReference type="InterPro" id="IPR013024">
    <property type="entry name" value="GGCT-like"/>
</dbReference>
<feature type="compositionally biased region" description="Polar residues" evidence="1">
    <location>
        <begin position="816"/>
        <end position="837"/>
    </location>
</feature>
<feature type="compositionally biased region" description="Polar residues" evidence="1">
    <location>
        <begin position="1048"/>
        <end position="1071"/>
    </location>
</feature>
<protein>
    <submittedName>
        <fullName evidence="2">Uncharacterized protein</fullName>
    </submittedName>
</protein>
<feature type="compositionally biased region" description="Polar residues" evidence="1">
    <location>
        <begin position="248"/>
        <end position="257"/>
    </location>
</feature>
<evidence type="ECO:0000313" key="3">
    <source>
        <dbReference type="Proteomes" id="UP001164746"/>
    </source>
</evidence>
<feature type="compositionally biased region" description="Polar residues" evidence="1">
    <location>
        <begin position="772"/>
        <end position="786"/>
    </location>
</feature>
<feature type="region of interest" description="Disordered" evidence="1">
    <location>
        <begin position="1032"/>
        <end position="1071"/>
    </location>
</feature>
<organism evidence="2 3">
    <name type="scientific">Mya arenaria</name>
    <name type="common">Soft-shell clam</name>
    <dbReference type="NCBI Taxonomy" id="6604"/>
    <lineage>
        <taxon>Eukaryota</taxon>
        <taxon>Metazoa</taxon>
        <taxon>Spiralia</taxon>
        <taxon>Lophotrochozoa</taxon>
        <taxon>Mollusca</taxon>
        <taxon>Bivalvia</taxon>
        <taxon>Autobranchia</taxon>
        <taxon>Heteroconchia</taxon>
        <taxon>Euheterodonta</taxon>
        <taxon>Imparidentia</taxon>
        <taxon>Neoheterodontei</taxon>
        <taxon>Myida</taxon>
        <taxon>Myoidea</taxon>
        <taxon>Myidae</taxon>
        <taxon>Mya</taxon>
    </lineage>
</organism>
<proteinExistence type="predicted"/>
<feature type="compositionally biased region" description="Polar residues" evidence="1">
    <location>
        <begin position="211"/>
        <end position="222"/>
    </location>
</feature>
<feature type="region of interest" description="Disordered" evidence="1">
    <location>
        <begin position="949"/>
        <end position="987"/>
    </location>
</feature>
<evidence type="ECO:0000256" key="1">
    <source>
        <dbReference type="SAM" id="MobiDB-lite"/>
    </source>
</evidence>
<keyword evidence="3" id="KW-1185">Reference proteome</keyword>
<feature type="compositionally biased region" description="Polar residues" evidence="1">
    <location>
        <begin position="107"/>
        <end position="123"/>
    </location>
</feature>
<evidence type="ECO:0000313" key="2">
    <source>
        <dbReference type="EMBL" id="WAR30495.1"/>
    </source>
</evidence>
<name>A0ABY7G8P8_MYAAR</name>
<sequence length="1347" mass="148472">MNSQRSHKTEKAHQHTYDVDTNQYYLEVDPDLTKDVDLEIPRASARASARTQNSMSSKSRKTTKSKASNPDPENIVRSRGRPIKPHETEPSSAGIGSPHFEDPHHTVAQQKTETSQCDPCSPNNLDLDIKNETHDQDINKANFKIEEHQDIPISQKVDQDIVIKEEVLKNFTETSSVHNNLDLSDQRTRPNTADVRLTNGVISPLYKAPSRPSTASGHSNVKVNEKVRKSPSACTSNEPHISEKPLSGSKSNRSLSAPQRPRPSARGQGSGQRSRPSTGSRHGSRFVGLGFRSVLSRTGRITPANTPYLSPNKAVRQANHHIRSPFKHSVDKPDMQPDGRQTPSMGMKEQARSYQPSPSRTLQRRLQLIGQIPNVHEYLYDRPGTIESVHQTSVASSIDDNYDNNLNSDRNLPDEIIYAENPMAEPPTPQNTFLQGRSQEPTYIHEGTTLETIADYGTDETPRMFATETGKTKSDLLISDKQELHITESSDSLKHSTEVLGRNDTTGKGQEINTSDGKNRLGSPSKSVRFAEANAKQDANAQNSKEMKEIVNENIAKQDKTGDDTEKNDVGVEKKNKKNSNQSCQDDAIDELYKKDQDDDDGDEKERDNRNNETNKSNNSGNGGGNQPRTDSCKGTDNKSSGKKEGSNNDSDSHKMQGASNLNERTVSPSLNGVVTADDARRTKQKSEGAKPKVNHESTKGSVGPGSVKGQRSGLADGKRPEKIRRPASAPGQRLANGQRSGSENGQKPGSTNGQRPGSANGQRPAPANGQRPGSANGQRPGSANGQRPALAKGYRPPSAGKERCARFDRSKASKAHTQTLEVSTVLHGSSVSTSLRPESPKCGRSRSASPHNRRSSRAKDLNNMMSMDFFSYGPKFAGHEDVEEEFYTREHKTKVKFMLDGEEEVMETIFIDNNDGDIDLKPGHVIDFDTLETELALMRRDIKTSLKEAEETNADSVNEPVDESNDNDKTGEPEIPTEQVSSEPVASVRDDYSYLLENYRQRCMDRSESFGEFSARLITPSHTVGSLKTRNLSTQDHSDAQDRGSDIVNNKSGGSVTTLTTDSGRGSTENLSEMTQTASSTLTDIPRMDFGESTSDLGLDTARSDLTQGDNFDGGDDGKKNLLELVCDQLAPIEKIQKAKDRKEILKKIMRSHRAPSGTVVESPPFPPLCFQINARPPAGYLYYFAYGPDMNPDRLSSYLGHDVTSRYWGLLMGFNLVFNKRGTSVEAGGFANLEFNPVRSVEGCLYKITSDDLRILDSRVGYPQHYEHVMLPVWMSNSKEPDSMGVAQYCVPALMYIAQQNWTETDQTLPCDYALSQLLKSSDMLTPAYRESLVTKTTQQPIAVA</sequence>
<reference evidence="2" key="1">
    <citation type="submission" date="2022-11" db="EMBL/GenBank/DDBJ databases">
        <title>Centuries of genome instability and evolution in soft-shell clam transmissible cancer (bioRxiv).</title>
        <authorList>
            <person name="Hart S.F.M."/>
            <person name="Yonemitsu M.A."/>
            <person name="Giersch R.M."/>
            <person name="Beal B.F."/>
            <person name="Arriagada G."/>
            <person name="Davis B.W."/>
            <person name="Ostrander E.A."/>
            <person name="Goff S.P."/>
            <person name="Metzger M.J."/>
        </authorList>
    </citation>
    <scope>NUCLEOTIDE SEQUENCE</scope>
    <source>
        <strain evidence="2">MELC-2E11</strain>
        <tissue evidence="2">Siphon/mantle</tissue>
    </source>
</reference>
<feature type="compositionally biased region" description="Polar residues" evidence="1">
    <location>
        <begin position="503"/>
        <end position="525"/>
    </location>
</feature>
<feature type="region of interest" description="Disordered" evidence="1">
    <location>
        <begin position="326"/>
        <end position="360"/>
    </location>
</feature>
<dbReference type="Proteomes" id="UP001164746">
    <property type="component" value="Chromosome 17"/>
</dbReference>
<accession>A0ABY7G8P8</accession>
<feature type="compositionally biased region" description="Polar residues" evidence="1">
    <location>
        <begin position="658"/>
        <end position="673"/>
    </location>
</feature>
<feature type="compositionally biased region" description="Basic and acidic residues" evidence="1">
    <location>
        <begin position="631"/>
        <end position="655"/>
    </location>
</feature>
<feature type="compositionally biased region" description="Basic and acidic residues" evidence="1">
    <location>
        <begin position="1037"/>
        <end position="1046"/>
    </location>
</feature>
<feature type="compositionally biased region" description="Basic and acidic residues" evidence="1">
    <location>
        <begin position="487"/>
        <end position="497"/>
    </location>
</feature>
<feature type="region of interest" description="Disordered" evidence="1">
    <location>
        <begin position="554"/>
        <end position="861"/>
    </location>
</feature>
<dbReference type="Gene3D" id="3.10.490.10">
    <property type="entry name" value="Gamma-glutamyl cyclotransferase-like"/>
    <property type="match status" value="1"/>
</dbReference>
<feature type="compositionally biased region" description="Basic and acidic residues" evidence="1">
    <location>
        <begin position="801"/>
        <end position="812"/>
    </location>
</feature>
<feature type="region of interest" description="Disordered" evidence="1">
    <location>
        <begin position="487"/>
        <end position="525"/>
    </location>
</feature>
<dbReference type="EMBL" id="CP111028">
    <property type="protein sequence ID" value="WAR30495.1"/>
    <property type="molecule type" value="Genomic_DNA"/>
</dbReference>
<dbReference type="CDD" id="cd06661">
    <property type="entry name" value="GGCT_like"/>
    <property type="match status" value="1"/>
</dbReference>
<feature type="region of interest" description="Disordered" evidence="1">
    <location>
        <begin position="37"/>
        <end position="123"/>
    </location>
</feature>